<dbReference type="EMBL" id="RHPJ01000002">
    <property type="protein sequence ID" value="TGO05385.1"/>
    <property type="molecule type" value="Genomic_DNA"/>
</dbReference>
<protein>
    <recommendedName>
        <fullName evidence="4">Secreted protein</fullName>
    </recommendedName>
</protein>
<dbReference type="InterPro" id="IPR006311">
    <property type="entry name" value="TAT_signal"/>
</dbReference>
<dbReference type="Proteomes" id="UP000297318">
    <property type="component" value="Unassembled WGS sequence"/>
</dbReference>
<dbReference type="RefSeq" id="WP_135849398.1">
    <property type="nucleotide sequence ID" value="NZ_RHPJ01000002.1"/>
</dbReference>
<sequence>MTTTRRRIATALIAVATLGGVGLSTAAPAAAATSYRTAVGGPWDSFANCRNWLAIQAQSYPGSYGLCANTTYQGISGIFSVINYPLRSKN</sequence>
<name>A0A4Z1E090_9MICO</name>
<accession>A0A4Z1E090</accession>
<dbReference type="AlphaFoldDB" id="A0A4Z1E090"/>
<comment type="caution">
    <text evidence="2">The sequence shown here is derived from an EMBL/GenBank/DDBJ whole genome shotgun (WGS) entry which is preliminary data.</text>
</comment>
<gene>
    <name evidence="2" type="ORF">SERN_1389</name>
</gene>
<proteinExistence type="predicted"/>
<evidence type="ECO:0008006" key="4">
    <source>
        <dbReference type="Google" id="ProtNLM"/>
    </source>
</evidence>
<keyword evidence="1" id="KW-0732">Signal</keyword>
<organism evidence="2 3">
    <name type="scientific">Serinibacter arcticus</name>
    <dbReference type="NCBI Taxonomy" id="1655435"/>
    <lineage>
        <taxon>Bacteria</taxon>
        <taxon>Bacillati</taxon>
        <taxon>Actinomycetota</taxon>
        <taxon>Actinomycetes</taxon>
        <taxon>Micrococcales</taxon>
        <taxon>Beutenbergiaceae</taxon>
        <taxon>Serinibacter</taxon>
    </lineage>
</organism>
<evidence type="ECO:0000313" key="3">
    <source>
        <dbReference type="Proteomes" id="UP000297318"/>
    </source>
</evidence>
<evidence type="ECO:0000256" key="1">
    <source>
        <dbReference type="SAM" id="SignalP"/>
    </source>
</evidence>
<dbReference type="PROSITE" id="PS51318">
    <property type="entry name" value="TAT"/>
    <property type="match status" value="1"/>
</dbReference>
<feature type="chain" id="PRO_5038917726" description="Secreted protein" evidence="1">
    <location>
        <begin position="27"/>
        <end position="90"/>
    </location>
</feature>
<reference evidence="2 3" key="1">
    <citation type="submission" date="2018-11" db="EMBL/GenBank/DDBJ databases">
        <title>Complete genome sequencing of the Actinobacteria Serinibacter sp. K3-2.</title>
        <authorList>
            <person name="Rakitin A.L."/>
            <person name="Beletsky A.V."/>
            <person name="Mardanov A.V."/>
            <person name="Ravin N.V."/>
            <person name="Gromova A.S."/>
            <person name="Filippova S.N."/>
            <person name="Gal'Chenko V.F."/>
        </authorList>
    </citation>
    <scope>NUCLEOTIDE SEQUENCE [LARGE SCALE GENOMIC DNA]</scope>
    <source>
        <strain evidence="2 3">K3-2</strain>
    </source>
</reference>
<feature type="signal peptide" evidence="1">
    <location>
        <begin position="1"/>
        <end position="26"/>
    </location>
</feature>
<keyword evidence="3" id="KW-1185">Reference proteome</keyword>
<evidence type="ECO:0000313" key="2">
    <source>
        <dbReference type="EMBL" id="TGO05385.1"/>
    </source>
</evidence>